<comment type="caution">
    <text evidence="3">The sequence shown here is derived from an EMBL/GenBank/DDBJ whole genome shotgun (WGS) entry which is preliminary data.</text>
</comment>
<dbReference type="EMBL" id="QFGA01000001">
    <property type="protein sequence ID" value="TEB06640.1"/>
    <property type="molecule type" value="Genomic_DNA"/>
</dbReference>
<accession>A0A4Y7RD41</accession>
<reference evidence="3 4" key="1">
    <citation type="journal article" date="2018" name="Environ. Microbiol.">
        <title>Novel energy conservation strategies and behaviour of Pelotomaculum schinkii driving syntrophic propionate catabolism.</title>
        <authorList>
            <person name="Hidalgo-Ahumada C.A.P."/>
            <person name="Nobu M.K."/>
            <person name="Narihiro T."/>
            <person name="Tamaki H."/>
            <person name="Liu W.T."/>
            <person name="Kamagata Y."/>
            <person name="Stams A.J.M."/>
            <person name="Imachi H."/>
            <person name="Sousa D.Z."/>
        </authorList>
    </citation>
    <scope>NUCLEOTIDE SEQUENCE [LARGE SCALE GENOMIC DNA]</scope>
    <source>
        <strain evidence="3 4">HH</strain>
    </source>
</reference>
<keyword evidence="4" id="KW-1185">Reference proteome</keyword>
<dbReference type="RefSeq" id="WP_190238835.1">
    <property type="nucleotide sequence ID" value="NZ_QFGA01000001.1"/>
</dbReference>
<dbReference type="InterPro" id="IPR036582">
    <property type="entry name" value="Mao_N_sf"/>
</dbReference>
<feature type="signal peptide" evidence="1">
    <location>
        <begin position="1"/>
        <end position="21"/>
    </location>
</feature>
<name>A0A4Y7RD41_9FIRM</name>
<organism evidence="3 4">
    <name type="scientific">Pelotomaculum schinkii</name>
    <dbReference type="NCBI Taxonomy" id="78350"/>
    <lineage>
        <taxon>Bacteria</taxon>
        <taxon>Bacillati</taxon>
        <taxon>Bacillota</taxon>
        <taxon>Clostridia</taxon>
        <taxon>Eubacteriales</taxon>
        <taxon>Desulfotomaculaceae</taxon>
        <taxon>Pelotomaculum</taxon>
    </lineage>
</organism>
<feature type="domain" description="Copper amine oxidase-like N-terminal" evidence="2">
    <location>
        <begin position="29"/>
        <end position="134"/>
    </location>
</feature>
<sequence length="137" mass="14851">MFKSLWVTVALCLLLAAPAVAVTSNYSLVVNGTQVYTDVSPVVEGSKVLVPLRAVAEATGASVQYVDSERELIISKPGLEVKLWVDNYSGFKNGTPIVLTSPPKIVNDRTLVTRELLTQIMDVKAHLNVKANSIEVR</sequence>
<dbReference type="Gene3D" id="3.30.457.10">
    <property type="entry name" value="Copper amine oxidase-like, N-terminal domain"/>
    <property type="match status" value="1"/>
</dbReference>
<protein>
    <recommendedName>
        <fullName evidence="2">Copper amine oxidase-like N-terminal domain-containing protein</fullName>
    </recommendedName>
</protein>
<evidence type="ECO:0000313" key="3">
    <source>
        <dbReference type="EMBL" id="TEB06640.1"/>
    </source>
</evidence>
<evidence type="ECO:0000256" key="1">
    <source>
        <dbReference type="SAM" id="SignalP"/>
    </source>
</evidence>
<dbReference type="InterPro" id="IPR012854">
    <property type="entry name" value="Cu_amine_oxidase-like_N"/>
</dbReference>
<feature type="chain" id="PRO_5021225657" description="Copper amine oxidase-like N-terminal domain-containing protein" evidence="1">
    <location>
        <begin position="22"/>
        <end position="137"/>
    </location>
</feature>
<dbReference type="AlphaFoldDB" id="A0A4Y7RD41"/>
<gene>
    <name evidence="3" type="ORF">Psch_00172</name>
</gene>
<keyword evidence="1" id="KW-0732">Signal</keyword>
<evidence type="ECO:0000259" key="2">
    <source>
        <dbReference type="Pfam" id="PF07833"/>
    </source>
</evidence>
<evidence type="ECO:0000313" key="4">
    <source>
        <dbReference type="Proteomes" id="UP000298324"/>
    </source>
</evidence>
<dbReference type="Pfam" id="PF07833">
    <property type="entry name" value="Cu_amine_oxidN1"/>
    <property type="match status" value="1"/>
</dbReference>
<dbReference type="Proteomes" id="UP000298324">
    <property type="component" value="Unassembled WGS sequence"/>
</dbReference>
<proteinExistence type="predicted"/>
<dbReference type="SUPFAM" id="SSF55383">
    <property type="entry name" value="Copper amine oxidase, domain N"/>
    <property type="match status" value="1"/>
</dbReference>